<dbReference type="GO" id="GO:0071555">
    <property type="term" value="P:cell wall organization"/>
    <property type="evidence" value="ECO:0007669"/>
    <property type="project" value="UniProtKB-KW"/>
</dbReference>
<evidence type="ECO:0000256" key="1">
    <source>
        <dbReference type="ARBA" id="ARBA00022475"/>
    </source>
</evidence>
<dbReference type="GO" id="GO:0009252">
    <property type="term" value="P:peptidoglycan biosynthetic process"/>
    <property type="evidence" value="ECO:0007669"/>
    <property type="project" value="UniProtKB-UniRule"/>
</dbReference>
<dbReference type="Proteomes" id="UP000257067">
    <property type="component" value="Unassembled WGS sequence"/>
</dbReference>
<comment type="catalytic activity">
    <reaction evidence="7">
        <text>a peptidoglycan chain = a peptidoglycan chain with N-acetyl-1,6-anhydromuramyl-[peptide] at the reducing end + a peptidoglycan chain with N-acetylglucosamine at the non-reducing end.</text>
        <dbReference type="EC" id="4.2.2.29"/>
    </reaction>
</comment>
<dbReference type="PANTHER" id="PTHR30518:SF2">
    <property type="entry name" value="ENDOLYTIC MUREIN TRANSGLYCOSYLASE"/>
    <property type="match status" value="1"/>
</dbReference>
<keyword evidence="9" id="KW-1185">Reference proteome</keyword>
<comment type="function">
    <text evidence="7">Functions as a peptidoglycan terminase that cleaves nascent peptidoglycan strands endolytically to terminate their elongation.</text>
</comment>
<dbReference type="Pfam" id="PF02618">
    <property type="entry name" value="YceG"/>
    <property type="match status" value="1"/>
</dbReference>
<gene>
    <name evidence="7 8" type="primary">mltG</name>
    <name evidence="8" type="ORF">CQA62_04495</name>
</gene>
<dbReference type="InterPro" id="IPR003770">
    <property type="entry name" value="MLTG-like"/>
</dbReference>
<dbReference type="EMBL" id="NXLU01000004">
    <property type="protein sequence ID" value="RDU69095.1"/>
    <property type="molecule type" value="Genomic_DNA"/>
</dbReference>
<evidence type="ECO:0000256" key="5">
    <source>
        <dbReference type="ARBA" id="ARBA00023239"/>
    </source>
</evidence>
<sequence length="276" mass="31476">MLNLPKGSIRAIVTYLQTQKIDLNAFDGLILRILGNPQSGWIDLGEKQMSRGDFLYKLTVAKAPLKEVKLIPGESMHFFIIQLSEVLNISIQELWKAYRAQVQCEEGNILPQTYKIPYGIDASRLFIYLLEYSNKEYSRIANALGYNLNTHQWKRIISKASIIQKEAANASEMPIISAVIDNRIAKGMPLQMDGSLNYGEFSHTKVTPERIRNDKSTFNTYLHKGIPPCPCGSVGLEAIKSAVHPQKVDYLYFVRNKNGVHTFSKTYQEHRENFKY</sequence>
<evidence type="ECO:0000256" key="6">
    <source>
        <dbReference type="ARBA" id="ARBA00023316"/>
    </source>
</evidence>
<organism evidence="8 9">
    <name type="scientific">Helicobacter cholecystus</name>
    <dbReference type="NCBI Taxonomy" id="45498"/>
    <lineage>
        <taxon>Bacteria</taxon>
        <taxon>Pseudomonadati</taxon>
        <taxon>Campylobacterota</taxon>
        <taxon>Epsilonproteobacteria</taxon>
        <taxon>Campylobacterales</taxon>
        <taxon>Helicobacteraceae</taxon>
        <taxon>Helicobacter</taxon>
    </lineage>
</organism>
<dbReference type="AlphaFoldDB" id="A0A3D8IVZ1"/>
<dbReference type="Gene3D" id="3.30.160.60">
    <property type="entry name" value="Classic Zinc Finger"/>
    <property type="match status" value="1"/>
</dbReference>
<evidence type="ECO:0000256" key="7">
    <source>
        <dbReference type="HAMAP-Rule" id="MF_02065"/>
    </source>
</evidence>
<dbReference type="HAMAP" id="MF_02065">
    <property type="entry name" value="MltG"/>
    <property type="match status" value="1"/>
</dbReference>
<keyword evidence="6 7" id="KW-0961">Cell wall biogenesis/degradation</keyword>
<dbReference type="PANTHER" id="PTHR30518">
    <property type="entry name" value="ENDOLYTIC MUREIN TRANSGLYCOSYLASE"/>
    <property type="match status" value="1"/>
</dbReference>
<comment type="caution">
    <text evidence="8">The sequence shown here is derived from an EMBL/GenBank/DDBJ whole genome shotgun (WGS) entry which is preliminary data.</text>
</comment>
<proteinExistence type="inferred from homology"/>
<evidence type="ECO:0000256" key="2">
    <source>
        <dbReference type="ARBA" id="ARBA00022692"/>
    </source>
</evidence>
<evidence type="ECO:0000313" key="8">
    <source>
        <dbReference type="EMBL" id="RDU69095.1"/>
    </source>
</evidence>
<accession>A0A3D8IVZ1</accession>
<keyword evidence="1 7" id="KW-1003">Cell membrane</keyword>
<keyword evidence="5 7" id="KW-0456">Lyase</keyword>
<name>A0A3D8IVZ1_9HELI</name>
<keyword evidence="4 7" id="KW-0472">Membrane</keyword>
<evidence type="ECO:0000313" key="9">
    <source>
        <dbReference type="Proteomes" id="UP000257067"/>
    </source>
</evidence>
<protein>
    <recommendedName>
        <fullName evidence="7">Endolytic murein transglycosylase</fullName>
        <ecNumber evidence="7">4.2.2.29</ecNumber>
    </recommendedName>
    <alternativeName>
        <fullName evidence="7">Peptidoglycan lytic transglycosylase</fullName>
    </alternativeName>
    <alternativeName>
        <fullName evidence="7">Peptidoglycan polymerization terminase</fullName>
    </alternativeName>
</protein>
<keyword evidence="2 7" id="KW-0812">Transmembrane</keyword>
<dbReference type="NCBIfam" id="TIGR00247">
    <property type="entry name" value="endolytic transglycosylase MltG"/>
    <property type="match status" value="1"/>
</dbReference>
<dbReference type="OrthoDB" id="9814591at2"/>
<keyword evidence="3 7" id="KW-1133">Transmembrane helix</keyword>
<comment type="similarity">
    <text evidence="7">Belongs to the transglycosylase MltG family.</text>
</comment>
<dbReference type="EC" id="4.2.2.29" evidence="7"/>
<dbReference type="GO" id="GO:0005886">
    <property type="term" value="C:plasma membrane"/>
    <property type="evidence" value="ECO:0007669"/>
    <property type="project" value="UniProtKB-UniRule"/>
</dbReference>
<dbReference type="GO" id="GO:0008932">
    <property type="term" value="F:lytic endotransglycosylase activity"/>
    <property type="evidence" value="ECO:0007669"/>
    <property type="project" value="UniProtKB-UniRule"/>
</dbReference>
<evidence type="ECO:0000256" key="4">
    <source>
        <dbReference type="ARBA" id="ARBA00023136"/>
    </source>
</evidence>
<evidence type="ECO:0000256" key="3">
    <source>
        <dbReference type="ARBA" id="ARBA00022989"/>
    </source>
</evidence>
<feature type="site" description="Important for catalytic activity" evidence="7">
    <location>
        <position position="166"/>
    </location>
</feature>
<reference evidence="8 9" key="1">
    <citation type="submission" date="2018-04" db="EMBL/GenBank/DDBJ databases">
        <title>Novel Campyloabacter and Helicobacter Species and Strains.</title>
        <authorList>
            <person name="Mannion A.J."/>
            <person name="Shen Z."/>
            <person name="Fox J.G."/>
        </authorList>
    </citation>
    <scope>NUCLEOTIDE SEQUENCE [LARGE SCALE GENOMIC DNA]</scope>
    <source>
        <strain evidence="8 9">ATCC 700242</strain>
    </source>
</reference>